<dbReference type="PROSITE" id="PS51892">
    <property type="entry name" value="SUBTILASE"/>
    <property type="match status" value="1"/>
</dbReference>
<dbReference type="InterPro" id="IPR000209">
    <property type="entry name" value="Peptidase_S8/S53_dom"/>
</dbReference>
<dbReference type="InterPro" id="IPR015915">
    <property type="entry name" value="Kelch-typ_b-propeller"/>
</dbReference>
<dbReference type="Proteomes" id="UP000315395">
    <property type="component" value="Chromosome"/>
</dbReference>
<evidence type="ECO:0000313" key="10">
    <source>
        <dbReference type="Proteomes" id="UP000315395"/>
    </source>
</evidence>
<keyword evidence="10" id="KW-1185">Reference proteome</keyword>
<dbReference type="Gene3D" id="2.60.120.200">
    <property type="match status" value="1"/>
</dbReference>
<dbReference type="NCBIfam" id="NF038128">
    <property type="entry name" value="choice_anch_J"/>
    <property type="match status" value="1"/>
</dbReference>
<evidence type="ECO:0000256" key="5">
    <source>
        <dbReference type="PROSITE-ProRule" id="PRU01240"/>
    </source>
</evidence>
<dbReference type="InterPro" id="IPR015500">
    <property type="entry name" value="Peptidase_S8_subtilisin-rel"/>
</dbReference>
<keyword evidence="4 5" id="KW-0720">Serine protease</keyword>
<keyword evidence="3 5" id="KW-0378">Hydrolase</keyword>
<dbReference type="GO" id="GO:0004252">
    <property type="term" value="F:serine-type endopeptidase activity"/>
    <property type="evidence" value="ECO:0007669"/>
    <property type="project" value="UniProtKB-UniRule"/>
</dbReference>
<dbReference type="GO" id="GO:0006508">
    <property type="term" value="P:proteolysis"/>
    <property type="evidence" value="ECO:0007669"/>
    <property type="project" value="UniProtKB-KW"/>
</dbReference>
<dbReference type="InterPro" id="IPR007253">
    <property type="entry name" value="Cell_wall-bd_2"/>
</dbReference>
<dbReference type="Gene3D" id="3.40.50.12090">
    <property type="match status" value="1"/>
</dbReference>
<evidence type="ECO:0000259" key="8">
    <source>
        <dbReference type="Pfam" id="PF00082"/>
    </source>
</evidence>
<dbReference type="PRINTS" id="PR00723">
    <property type="entry name" value="SUBTILISIN"/>
</dbReference>
<accession>A0A516GCL8</accession>
<dbReference type="SUPFAM" id="SSF117281">
    <property type="entry name" value="Kelch motif"/>
    <property type="match status" value="1"/>
</dbReference>
<organism evidence="9 10">
    <name type="scientific">Ornithinimicrobium ciconiae</name>
    <dbReference type="NCBI Taxonomy" id="2594265"/>
    <lineage>
        <taxon>Bacteria</taxon>
        <taxon>Bacillati</taxon>
        <taxon>Actinomycetota</taxon>
        <taxon>Actinomycetes</taxon>
        <taxon>Micrococcales</taxon>
        <taxon>Ornithinimicrobiaceae</taxon>
        <taxon>Ornithinimicrobium</taxon>
    </lineage>
</organism>
<dbReference type="SUPFAM" id="SSF52743">
    <property type="entry name" value="Subtilisin-like"/>
    <property type="match status" value="1"/>
</dbReference>
<evidence type="ECO:0000256" key="1">
    <source>
        <dbReference type="ARBA" id="ARBA00011073"/>
    </source>
</evidence>
<feature type="domain" description="Peptidase S8/S53" evidence="8">
    <location>
        <begin position="190"/>
        <end position="468"/>
    </location>
</feature>
<gene>
    <name evidence="9" type="ORF">FNH13_13800</name>
</gene>
<dbReference type="SMART" id="SM00612">
    <property type="entry name" value="Kelch"/>
    <property type="match status" value="4"/>
</dbReference>
<dbReference type="Gene3D" id="2.120.10.80">
    <property type="entry name" value="Kelch-type beta propeller"/>
    <property type="match status" value="2"/>
</dbReference>
<protein>
    <submittedName>
        <fullName evidence="9">S8 family serine peptidase</fullName>
    </submittedName>
</protein>
<dbReference type="Gene3D" id="2.60.40.1120">
    <property type="entry name" value="Carboxypeptidase-like, regulatory domain"/>
    <property type="match status" value="4"/>
</dbReference>
<dbReference type="PANTHER" id="PTHR43399">
    <property type="entry name" value="SUBTILISIN-RELATED"/>
    <property type="match status" value="1"/>
</dbReference>
<dbReference type="Gene3D" id="3.40.50.200">
    <property type="entry name" value="Peptidase S8/S53 domain"/>
    <property type="match status" value="1"/>
</dbReference>
<feature type="active site" description="Charge relay system" evidence="5">
    <location>
        <position position="245"/>
    </location>
</feature>
<dbReference type="Pfam" id="PF04122">
    <property type="entry name" value="CW_binding_2"/>
    <property type="match status" value="3"/>
</dbReference>
<dbReference type="SUPFAM" id="SSF49464">
    <property type="entry name" value="Carboxypeptidase regulatory domain-like"/>
    <property type="match status" value="2"/>
</dbReference>
<dbReference type="GO" id="GO:0030246">
    <property type="term" value="F:carbohydrate binding"/>
    <property type="evidence" value="ECO:0007669"/>
    <property type="project" value="InterPro"/>
</dbReference>
<dbReference type="OrthoDB" id="9813435at2"/>
<sequence length="1762" mass="183686">MSRSTVGRGWTAAAAGLALLVTTMGAGAAQADARPLSSAPASDDTVVSADVLADLEERGRADYWVRFDARPDLGSMQQISDWDARGQAVYDALAETAEASQAGLRAELDASGTAYTPFLITNAVLVRAGDEESVREAAALPGVEGIYPTRDYEPPDHRPGSLTEVGPLATEWGISDIKADQVWSDVGVLGEDIVVANLDTGVQFDHPALVNSYRGTNGDGTFSHDYNWFDGANFSPDEPADYDGHGTHTVGTMTGDDGGNNQIGVAPGAHWIAAGTDWSDASLFAAGEWFLAPTDLEGANPDPAMRPHIINNSWGVPGLTDPFMPDILAAWEASGMFGAWAAGNEGPSCDTLRSPPLMQMTYATGAYNSAREISDFSSRGPGENGETKPNIAAPGEGVRSSVPGNAYEIFDGTSMAAPHLAGSIALMWSASPAMIGDVAGTKELLDETASDAPDLQCGGTEDDNNVYGEGRLDALELVLAAPVGDVGTVEGTITDATSGDPIPAVRLTLTGPQTRTVISGADGAFRVRVLAGDYTVTAEKFGWISQTTTVSVPAEGTVALNLQLEAAPTGTLSGTVTDGSGHGFPLYARVSISGTTLATFTDPVDGSYSLDIPLDTYVVVVVDAQYPGYQQGTREAQLSGDAVENFALVVDSISCVANGYSPHHDGVTETFDEPTAPPGWTVVDDIGNGQVWVFEDLNFWGNMTGGEGGFAVVDSDYYGPEGQQDTSLVSPSYDLSDMGNPVLSFRHFYLPVGDRADVDVSHDGGASWTTIYTAGESEGVQEVLEVPVVADMSDVRVRFHYEAAWGWMWQVDDVFVGNYACLPDQPGGYVVGNVSSTLTGDPVRGATVTSVEALQDRGITVDTPADEHLDDGFYWLFSTLTGTHPFEATARRMSTETQDVAVPDGGAVRADFQLSAGMLEVDPEQIDTQVMLGEADTVELTVTNAGDGTAEVELREAAGGFEMLRADGSRLDTSDLGPGAPLRTVEADVSYGAAAERAAAEPAQRQPAGPAEEPWTDLTSYPFEVMDNRVVNLDGEWFTIGGTDGFAGTADVFRYDAPTMSWTAVAGLPEPLSAITAGVVNGQIVVSGGWSEDGSTSARTYAYDPGSDAWSQVADNPSAVSGAGQAVLDGLLYSVGGCSTGDCVPMSSAVTAYDAGSDQWLEVADYPVEAAFLSCGGLGGALVCTGGVSDASDYAATYSYDPAADAWSEVAEAPFTWWGSSYAVANGMLVVTGGIVNGDISNEALGYDPAADEWVDLPNPNTPAYRGGAACGFVRVGGDVAGFVPTDAVEYLPGFDDCGSAGADVDWLSLSETSTVLEPGESWTVEVTTDGAVPQPGTYTAGIQVLGGLPGTDPQVPVTMEVLPPSAWGKLMGTVSAESCDADLSPLPGAAVTLVPTDGGEPRWYLVTDADGAYARWIDTRVGELEISAFKAGYYPESVVMAIPRGLVTVQDFELLDAQCEAPVPIHPDVQRLSGADRYATAVAVSSHYEPGLDTVFLATGTDFPDALTGAAAAGSQDSPVLLTRSDRLVNVTADELRRLQPDRVVVLGGTMAISNTVLQDVKAVTGASVVRWSGANRYETAAAISGSFTSADVVYVATGADFPDALAGSARAGALDAPVLLVRHGSVPNATIAELERLSPTTIRVLGGETAVSGQVVSTLGGYGTVERLAGGDRYETATLISGDHDTSRFAFVSNGTAWPDAVTAAALAGRWDAPLLLVKQNAVPAVTWGELDRLDPESVYVMGGKQMVSEQVVGRLRTLE</sequence>
<dbReference type="InterPro" id="IPR006652">
    <property type="entry name" value="Kelch_1"/>
</dbReference>
<dbReference type="Pfam" id="PF00082">
    <property type="entry name" value="Peptidase_S8"/>
    <property type="match status" value="1"/>
</dbReference>
<dbReference type="KEGG" id="orz:FNH13_13800"/>
<feature type="active site" description="Charge relay system" evidence="5">
    <location>
        <position position="414"/>
    </location>
</feature>
<dbReference type="PANTHER" id="PTHR43399:SF4">
    <property type="entry name" value="CELL WALL-ASSOCIATED PROTEASE"/>
    <property type="match status" value="1"/>
</dbReference>
<feature type="chain" id="PRO_5038818554" evidence="7">
    <location>
        <begin position="29"/>
        <end position="1762"/>
    </location>
</feature>
<evidence type="ECO:0000313" key="9">
    <source>
        <dbReference type="EMBL" id="QDO89269.1"/>
    </source>
</evidence>
<evidence type="ECO:0000256" key="4">
    <source>
        <dbReference type="ARBA" id="ARBA00022825"/>
    </source>
</evidence>
<dbReference type="SUPFAM" id="SSF49452">
    <property type="entry name" value="Starch-binding domain-like"/>
    <property type="match status" value="2"/>
</dbReference>
<feature type="region of interest" description="Disordered" evidence="6">
    <location>
        <begin position="376"/>
        <end position="398"/>
    </location>
</feature>
<keyword evidence="2 5" id="KW-0645">Protease</keyword>
<feature type="compositionally biased region" description="Low complexity" evidence="6">
    <location>
        <begin position="994"/>
        <end position="1013"/>
    </location>
</feature>
<evidence type="ECO:0000256" key="2">
    <source>
        <dbReference type="ARBA" id="ARBA00022670"/>
    </source>
</evidence>
<reference evidence="9 10" key="1">
    <citation type="submission" date="2019-07" db="EMBL/GenBank/DDBJ databases">
        <title>complete genome sequencing of Ornithinimicrobium sp. H23M54.</title>
        <authorList>
            <person name="Bae J.-W."/>
            <person name="Lee S.-Y."/>
        </authorList>
    </citation>
    <scope>NUCLEOTIDE SEQUENCE [LARGE SCALE GENOMIC DNA]</scope>
    <source>
        <strain evidence="9 10">H23M54</strain>
    </source>
</reference>
<dbReference type="InterPro" id="IPR051048">
    <property type="entry name" value="Peptidase_S8/S53_subtilisin"/>
</dbReference>
<feature type="signal peptide" evidence="7">
    <location>
        <begin position="1"/>
        <end position="28"/>
    </location>
</feature>
<feature type="active site" description="Charge relay system" evidence="5">
    <location>
        <position position="199"/>
    </location>
</feature>
<dbReference type="InterPro" id="IPR013784">
    <property type="entry name" value="Carb-bd-like_fold"/>
</dbReference>
<dbReference type="RefSeq" id="WP_143783948.1">
    <property type="nucleotide sequence ID" value="NZ_CP041616.1"/>
</dbReference>
<comment type="similarity">
    <text evidence="1 5">Belongs to the peptidase S8 family.</text>
</comment>
<dbReference type="EMBL" id="CP041616">
    <property type="protein sequence ID" value="QDO89269.1"/>
    <property type="molecule type" value="Genomic_DNA"/>
</dbReference>
<evidence type="ECO:0000256" key="3">
    <source>
        <dbReference type="ARBA" id="ARBA00022801"/>
    </source>
</evidence>
<proteinExistence type="inferred from homology"/>
<dbReference type="InterPro" id="IPR036852">
    <property type="entry name" value="Peptidase_S8/S53_dom_sf"/>
</dbReference>
<evidence type="ECO:0000256" key="6">
    <source>
        <dbReference type="SAM" id="MobiDB-lite"/>
    </source>
</evidence>
<dbReference type="InterPro" id="IPR008969">
    <property type="entry name" value="CarboxyPept-like_regulatory"/>
</dbReference>
<dbReference type="Pfam" id="PF13620">
    <property type="entry name" value="CarboxypepD_reg"/>
    <property type="match status" value="1"/>
</dbReference>
<dbReference type="Pfam" id="PF01344">
    <property type="entry name" value="Kelch_1"/>
    <property type="match status" value="1"/>
</dbReference>
<name>A0A516GCL8_9MICO</name>
<evidence type="ECO:0000256" key="7">
    <source>
        <dbReference type="SAM" id="SignalP"/>
    </source>
</evidence>
<feature type="region of interest" description="Disordered" evidence="6">
    <location>
        <begin position="994"/>
        <end position="1014"/>
    </location>
</feature>
<keyword evidence="7" id="KW-0732">Signal</keyword>